<accession>A0ABR6P6B7</accession>
<keyword evidence="1" id="KW-0812">Transmembrane</keyword>
<keyword evidence="1" id="KW-1133">Transmembrane helix</keyword>
<comment type="caution">
    <text evidence="2">The sequence shown here is derived from an EMBL/GenBank/DDBJ whole genome shotgun (WGS) entry which is preliminary data.</text>
</comment>
<sequence length="400" mass="46597">MEENDFIKFGSYLRKVRNGKNLTLEMVADDIKISIKYLKALEDSNIEIFPNEVLAVGFLRTYSEYLDIDSKLISTLFKDYKRKLNSSYIGIRFEDKISNSGFLSDNKVPSDKKMLFFSLDSLSMLRILLGIVGVILLLFMLFAFKEVEVYFKKFFKISQDEKIISNIHEVSFDKKNFWNVSLKEGDFLSLTCGDNVAKYRTSFISDDLVIVDESKKNKNIFNLGEFKEINLDDNLRVKIIYENYYYDKLKIAHVSLESFALNVKYVSETNIDNRFNILNWQFDVKGTEKLPSSNYLTLYSSQKLSNVDLKIDFLNDTFFRYADENNLHGKSFFASKGIPINLAFEKSLILFFSRLSDVNIILNDRDITPFLKEQGKEIFAVQFFWVKTPSGFDLKVSEVY</sequence>
<proteinExistence type="predicted"/>
<dbReference type="RefSeq" id="WP_183223724.1">
    <property type="nucleotide sequence ID" value="NZ_JACHFA010000002.1"/>
</dbReference>
<dbReference type="Gene3D" id="1.10.260.40">
    <property type="entry name" value="lambda repressor-like DNA-binding domains"/>
    <property type="match status" value="1"/>
</dbReference>
<gene>
    <name evidence="2" type="ORF">HNR35_000512</name>
</gene>
<evidence type="ECO:0000313" key="3">
    <source>
        <dbReference type="Proteomes" id="UP000566276"/>
    </source>
</evidence>
<keyword evidence="1" id="KW-0472">Membrane</keyword>
<dbReference type="PANTHER" id="PTHR34475:SF1">
    <property type="entry name" value="CYTOSKELETON PROTEIN RODZ"/>
    <property type="match status" value="1"/>
</dbReference>
<dbReference type="PANTHER" id="PTHR34475">
    <property type="match status" value="1"/>
</dbReference>
<reference evidence="2 3" key="1">
    <citation type="submission" date="2020-08" db="EMBL/GenBank/DDBJ databases">
        <title>Genomic Encyclopedia of Type Strains, Phase IV (KMG-IV): sequencing the most valuable type-strain genomes for metagenomic binning, comparative biology and taxonomic classification.</title>
        <authorList>
            <person name="Goeker M."/>
        </authorList>
    </citation>
    <scope>NUCLEOTIDE SEQUENCE [LARGE SCALE GENOMIC DNA]</scope>
    <source>
        <strain evidence="2 3">DSM 16813</strain>
    </source>
</reference>
<dbReference type="EMBL" id="JACHFA010000002">
    <property type="protein sequence ID" value="MBB6031519.1"/>
    <property type="molecule type" value="Genomic_DNA"/>
</dbReference>
<dbReference type="InterPro" id="IPR050400">
    <property type="entry name" value="Bact_Cytoskel_RodZ"/>
</dbReference>
<dbReference type="Pfam" id="PF13413">
    <property type="entry name" value="HTH_25"/>
    <property type="match status" value="1"/>
</dbReference>
<organism evidence="2 3">
    <name type="scientific">Borreliella spielmanii</name>
    <dbReference type="NCBI Taxonomy" id="88916"/>
    <lineage>
        <taxon>Bacteria</taxon>
        <taxon>Pseudomonadati</taxon>
        <taxon>Spirochaetota</taxon>
        <taxon>Spirochaetia</taxon>
        <taxon>Spirochaetales</taxon>
        <taxon>Borreliaceae</taxon>
        <taxon>Borreliella</taxon>
    </lineage>
</organism>
<feature type="transmembrane region" description="Helical" evidence="1">
    <location>
        <begin position="124"/>
        <end position="144"/>
    </location>
</feature>
<dbReference type="Proteomes" id="UP000566276">
    <property type="component" value="Unassembled WGS sequence"/>
</dbReference>
<protein>
    <submittedName>
        <fullName evidence="2">Cytoskeletal protein RodZ</fullName>
    </submittedName>
</protein>
<evidence type="ECO:0000256" key="1">
    <source>
        <dbReference type="SAM" id="Phobius"/>
    </source>
</evidence>
<name>A0ABR6P6B7_9SPIR</name>
<keyword evidence="3" id="KW-1185">Reference proteome</keyword>
<evidence type="ECO:0000313" key="2">
    <source>
        <dbReference type="EMBL" id="MBB6031519.1"/>
    </source>
</evidence>
<dbReference type="InterPro" id="IPR010982">
    <property type="entry name" value="Lambda_DNA-bd_dom_sf"/>
</dbReference>